<dbReference type="AlphaFoldDB" id="A0AAP5MCU5"/>
<organism evidence="1 2">
    <name type="scientific">Aetokthonos hydrillicola Thurmond2011</name>
    <dbReference type="NCBI Taxonomy" id="2712845"/>
    <lineage>
        <taxon>Bacteria</taxon>
        <taxon>Bacillati</taxon>
        <taxon>Cyanobacteriota</taxon>
        <taxon>Cyanophyceae</taxon>
        <taxon>Nostocales</taxon>
        <taxon>Hapalosiphonaceae</taxon>
        <taxon>Aetokthonos</taxon>
    </lineage>
</organism>
<evidence type="ECO:0000313" key="1">
    <source>
        <dbReference type="EMBL" id="MDR9898504.1"/>
    </source>
</evidence>
<accession>A0AAP5MCU5</accession>
<protein>
    <submittedName>
        <fullName evidence="1">Type II toxin-antitoxin system ParD family antitoxin</fullName>
    </submittedName>
</protein>
<sequence>MNIQLKPEQEKLIQSQIESGKYNSPEEIVDVAFRLFEKLHSEYTDWVEETRQKVDLAVAELERGEGLDGETVVMEILDRFKKARQEKE</sequence>
<dbReference type="Gene3D" id="6.10.10.120">
    <property type="entry name" value="Antitoxin ParD1-like"/>
    <property type="match status" value="1"/>
</dbReference>
<dbReference type="Proteomes" id="UP000667802">
    <property type="component" value="Unassembled WGS sequence"/>
</dbReference>
<evidence type="ECO:0000313" key="2">
    <source>
        <dbReference type="Proteomes" id="UP000667802"/>
    </source>
</evidence>
<dbReference type="EMBL" id="JAALHA020000018">
    <property type="protein sequence ID" value="MDR9898504.1"/>
    <property type="molecule type" value="Genomic_DNA"/>
</dbReference>
<gene>
    <name evidence="1" type="ORF">G7B40_028690</name>
</gene>
<proteinExistence type="predicted"/>
<dbReference type="InterPro" id="IPR038296">
    <property type="entry name" value="ParD_sf"/>
</dbReference>
<reference evidence="2" key="1">
    <citation type="journal article" date="2021" name="Science">
        <title>Hunting the eagle killer: A cyanobacterial neurotoxin causes vacuolar myelinopathy.</title>
        <authorList>
            <person name="Breinlinger S."/>
            <person name="Phillips T.J."/>
            <person name="Haram B.N."/>
            <person name="Mares J."/>
            <person name="Martinez Yerena J.A."/>
            <person name="Hrouzek P."/>
            <person name="Sobotka R."/>
            <person name="Henderson W.M."/>
            <person name="Schmieder P."/>
            <person name="Williams S.M."/>
            <person name="Lauderdale J.D."/>
            <person name="Wilde H.D."/>
            <person name="Gerrin W."/>
            <person name="Kust A."/>
            <person name="Washington J.W."/>
            <person name="Wagner C."/>
            <person name="Geier B."/>
            <person name="Liebeke M."/>
            <person name="Enke H."/>
            <person name="Niedermeyer T.H.J."/>
            <person name="Wilde S.B."/>
        </authorList>
    </citation>
    <scope>NUCLEOTIDE SEQUENCE [LARGE SCALE GENOMIC DNA]</scope>
    <source>
        <strain evidence="2">Thurmond2011</strain>
    </source>
</reference>
<dbReference type="RefSeq" id="WP_208342891.1">
    <property type="nucleotide sequence ID" value="NZ_CAWQFN010000219.1"/>
</dbReference>
<keyword evidence="2" id="KW-1185">Reference proteome</keyword>
<name>A0AAP5MCU5_9CYAN</name>
<comment type="caution">
    <text evidence="1">The sequence shown here is derived from an EMBL/GenBank/DDBJ whole genome shotgun (WGS) entry which is preliminary data.</text>
</comment>